<sequence length="152" mass="16380">MISESRDPHETSEEPMMTGAKFVDFFVEETPLSAHDIDAYRAEVVIVLDGDVRLYSRRPNDTYGIVGSWFIDCSVHGYSIACAPVGSGYESCSCLKGAVLASITKTPFSEIGVVSLSFIKGSSLIQVYPSIDDEGNGPATILVTMTKKDLGT</sequence>
<accession>A0A481YV81</accession>
<gene>
    <name evidence="1" type="ORF">LCMAC103_02920</name>
</gene>
<protein>
    <submittedName>
        <fullName evidence="1">Uncharacterized protein</fullName>
    </submittedName>
</protein>
<dbReference type="EMBL" id="MK500339">
    <property type="protein sequence ID" value="QBK86950.1"/>
    <property type="molecule type" value="Genomic_DNA"/>
</dbReference>
<reference evidence="1" key="1">
    <citation type="journal article" date="2019" name="MBio">
        <title>Virus Genomes from Deep Sea Sediments Expand the Ocean Megavirome and Support Independent Origins of Viral Gigantism.</title>
        <authorList>
            <person name="Backstrom D."/>
            <person name="Yutin N."/>
            <person name="Jorgensen S.L."/>
            <person name="Dharamshi J."/>
            <person name="Homa F."/>
            <person name="Zaremba-Niedwiedzka K."/>
            <person name="Spang A."/>
            <person name="Wolf Y.I."/>
            <person name="Koonin E.V."/>
            <person name="Ettema T.J."/>
        </authorList>
    </citation>
    <scope>NUCLEOTIDE SEQUENCE</scope>
</reference>
<name>A0A481YV81_9VIRU</name>
<evidence type="ECO:0000313" key="1">
    <source>
        <dbReference type="EMBL" id="QBK86950.1"/>
    </source>
</evidence>
<organism evidence="1">
    <name type="scientific">Marseillevirus LCMAC103</name>
    <dbReference type="NCBI Taxonomy" id="2506604"/>
    <lineage>
        <taxon>Viruses</taxon>
        <taxon>Varidnaviria</taxon>
        <taxon>Bamfordvirae</taxon>
        <taxon>Nucleocytoviricota</taxon>
        <taxon>Megaviricetes</taxon>
        <taxon>Pimascovirales</taxon>
        <taxon>Pimascovirales incertae sedis</taxon>
        <taxon>Marseilleviridae</taxon>
    </lineage>
</organism>
<proteinExistence type="predicted"/>